<dbReference type="STRING" id="30019.A0A0M3QTZ1"/>
<accession>A0A0M3QTZ1</accession>
<name>A0A0M3QTZ1_DROBS</name>
<evidence type="ECO:0000313" key="1">
    <source>
        <dbReference type="EMBL" id="ALC39753.1"/>
    </source>
</evidence>
<evidence type="ECO:0000313" key="2">
    <source>
        <dbReference type="Proteomes" id="UP000494163"/>
    </source>
</evidence>
<dbReference type="Proteomes" id="UP000494163">
    <property type="component" value="Chromosome 2L"/>
</dbReference>
<dbReference type="OrthoDB" id="7865022at2759"/>
<dbReference type="EMBL" id="CP012523">
    <property type="protein sequence ID" value="ALC39753.1"/>
    <property type="molecule type" value="Genomic_DNA"/>
</dbReference>
<organism evidence="1 2">
    <name type="scientific">Drosophila busckii</name>
    <name type="common">Fruit fly</name>
    <dbReference type="NCBI Taxonomy" id="30019"/>
    <lineage>
        <taxon>Eukaryota</taxon>
        <taxon>Metazoa</taxon>
        <taxon>Ecdysozoa</taxon>
        <taxon>Arthropoda</taxon>
        <taxon>Hexapoda</taxon>
        <taxon>Insecta</taxon>
        <taxon>Pterygota</taxon>
        <taxon>Neoptera</taxon>
        <taxon>Endopterygota</taxon>
        <taxon>Diptera</taxon>
        <taxon>Brachycera</taxon>
        <taxon>Muscomorpha</taxon>
        <taxon>Ephydroidea</taxon>
        <taxon>Drosophilidae</taxon>
        <taxon>Drosophila</taxon>
    </lineage>
</organism>
<feature type="non-terminal residue" evidence="1">
    <location>
        <position position="86"/>
    </location>
</feature>
<reference evidence="1 2" key="1">
    <citation type="submission" date="2015-08" db="EMBL/GenBank/DDBJ databases">
        <title>Ancestral chromatin configuration constrains chromatin evolution on differentiating sex chromosomes in Drosophila.</title>
        <authorList>
            <person name="Zhou Q."/>
            <person name="Bachtrog D."/>
        </authorList>
    </citation>
    <scope>NUCLEOTIDE SEQUENCE [LARGE SCALE GENOMIC DNA]</scope>
    <source>
        <tissue evidence="1">Whole larvae</tissue>
    </source>
</reference>
<keyword evidence="2" id="KW-1185">Reference proteome</keyword>
<sequence length="86" mass="9685">DSYAVMMDLLQLFRRYPDKPSIDANEYINSFPTRFKAAVAFSHLLTLSREGFIKLSNQPDSMEIGGITLGTESIRLIENISQSDKA</sequence>
<proteinExistence type="predicted"/>
<feature type="non-terminal residue" evidence="1">
    <location>
        <position position="1"/>
    </location>
</feature>
<dbReference type="AlphaFoldDB" id="A0A0M3QTZ1"/>
<gene>
    <name evidence="1" type="ORF">Dbus_chr2Lg1838</name>
</gene>
<protein>
    <submittedName>
        <fullName evidence="1">C-2-M</fullName>
    </submittedName>
</protein>